<feature type="region of interest" description="Disordered" evidence="1">
    <location>
        <begin position="44"/>
        <end position="133"/>
    </location>
</feature>
<organism evidence="2 3">
    <name type="scientific">Cirrhinus mrigala</name>
    <name type="common">Mrigala</name>
    <dbReference type="NCBI Taxonomy" id="683832"/>
    <lineage>
        <taxon>Eukaryota</taxon>
        <taxon>Metazoa</taxon>
        <taxon>Chordata</taxon>
        <taxon>Craniata</taxon>
        <taxon>Vertebrata</taxon>
        <taxon>Euteleostomi</taxon>
        <taxon>Actinopterygii</taxon>
        <taxon>Neopterygii</taxon>
        <taxon>Teleostei</taxon>
        <taxon>Ostariophysi</taxon>
        <taxon>Cypriniformes</taxon>
        <taxon>Cyprinidae</taxon>
        <taxon>Labeoninae</taxon>
        <taxon>Labeonini</taxon>
        <taxon>Cirrhinus</taxon>
    </lineage>
</organism>
<evidence type="ECO:0000256" key="1">
    <source>
        <dbReference type="SAM" id="MobiDB-lite"/>
    </source>
</evidence>
<evidence type="ECO:0000313" key="3">
    <source>
        <dbReference type="Proteomes" id="UP001529510"/>
    </source>
</evidence>
<dbReference type="Proteomes" id="UP001529510">
    <property type="component" value="Unassembled WGS sequence"/>
</dbReference>
<dbReference type="EMBL" id="JAMKFB020000025">
    <property type="protein sequence ID" value="KAL0154675.1"/>
    <property type="molecule type" value="Genomic_DNA"/>
</dbReference>
<comment type="caution">
    <text evidence="2">The sequence shown here is derived from an EMBL/GenBank/DDBJ whole genome shotgun (WGS) entry which is preliminary data.</text>
</comment>
<accession>A0ABD0MYR4</accession>
<protein>
    <submittedName>
        <fullName evidence="2">Uncharacterized protein</fullName>
    </submittedName>
</protein>
<reference evidence="2 3" key="1">
    <citation type="submission" date="2024-05" db="EMBL/GenBank/DDBJ databases">
        <title>Genome sequencing and assembly of Indian major carp, Cirrhinus mrigala (Hamilton, 1822).</title>
        <authorList>
            <person name="Mohindra V."/>
            <person name="Chowdhury L.M."/>
            <person name="Lal K."/>
            <person name="Jena J.K."/>
        </authorList>
    </citation>
    <scope>NUCLEOTIDE SEQUENCE [LARGE SCALE GENOMIC DNA]</scope>
    <source>
        <strain evidence="2">CM1030</strain>
        <tissue evidence="2">Blood</tissue>
    </source>
</reference>
<evidence type="ECO:0000313" key="2">
    <source>
        <dbReference type="EMBL" id="KAL0154675.1"/>
    </source>
</evidence>
<dbReference type="AlphaFoldDB" id="A0ABD0MYR4"/>
<keyword evidence="3" id="KW-1185">Reference proteome</keyword>
<gene>
    <name evidence="2" type="ORF">M9458_048938</name>
</gene>
<feature type="non-terminal residue" evidence="2">
    <location>
        <position position="1"/>
    </location>
</feature>
<sequence>VPSPVLNSLFWIRANYYRPVSLPDTIRLSWRDVIIQCLESIYPQSRAQPDPEPSPPSPRCAEPKPKPTDDGEPEPDNPWPNGATELRISPDSAPVPEFGPERAPVPKFILDKASPGGSQMPTHPPAPASSPAVVWQPPCSPSAHHLCGGITAGLPVSIGIMAGDLLSPAPASKSRTLPRPINPAASPPSSLISAVAVHWLPRGLLSFRLCLGLSLTICHLSHSAPPAVPRLSVPPAPSGSFFPSAPTWSSVALAPPLPSRSMPPEEVEPSVPPWPLRILLGPPSPAPPPSPFLHPVLYLVWKIKDIPWVFQSPLASWLEDPLSLPPASESRIPPRPIDPATLPPSSLLSAVAVH</sequence>
<proteinExistence type="predicted"/>
<name>A0ABD0MYR4_CIRMR</name>